<keyword evidence="4 6" id="KW-1133">Transmembrane helix</keyword>
<dbReference type="PANTHER" id="PTHR30093:SF44">
    <property type="entry name" value="TYPE II SECRETION SYSTEM CORE PROTEIN G"/>
    <property type="match status" value="1"/>
</dbReference>
<comment type="subcellular location">
    <subcellularLocation>
        <location evidence="1">Membrane</location>
        <topology evidence="1">Single-pass membrane protein</topology>
    </subcellularLocation>
</comment>
<dbReference type="SUPFAM" id="SSF54523">
    <property type="entry name" value="Pili subunits"/>
    <property type="match status" value="1"/>
</dbReference>
<dbReference type="InterPro" id="IPR045584">
    <property type="entry name" value="Pilin-like"/>
</dbReference>
<dbReference type="GO" id="GO:0015628">
    <property type="term" value="P:protein secretion by the type II secretion system"/>
    <property type="evidence" value="ECO:0007669"/>
    <property type="project" value="InterPro"/>
</dbReference>
<dbReference type="GO" id="GO:0016020">
    <property type="term" value="C:membrane"/>
    <property type="evidence" value="ECO:0007669"/>
    <property type="project" value="UniProtKB-SubCell"/>
</dbReference>
<protein>
    <submittedName>
        <fullName evidence="7">Prepilin-type N-terminal cleavage/methylation domain-containing protein</fullName>
    </submittedName>
</protein>
<evidence type="ECO:0000256" key="6">
    <source>
        <dbReference type="SAM" id="Phobius"/>
    </source>
</evidence>
<name>A0A7Y9ART0_9ACTN</name>
<dbReference type="Gene3D" id="3.30.700.10">
    <property type="entry name" value="Glycoprotein, Type 4 Pilin"/>
    <property type="match status" value="1"/>
</dbReference>
<dbReference type="PANTHER" id="PTHR30093">
    <property type="entry name" value="GENERAL SECRETION PATHWAY PROTEIN G"/>
    <property type="match status" value="1"/>
</dbReference>
<comment type="caution">
    <text evidence="7">The sequence shown here is derived from an EMBL/GenBank/DDBJ whole genome shotgun (WGS) entry which is preliminary data.</text>
</comment>
<evidence type="ECO:0000313" key="7">
    <source>
        <dbReference type="EMBL" id="NYD20822.1"/>
    </source>
</evidence>
<keyword evidence="5 6" id="KW-0472">Membrane</keyword>
<evidence type="ECO:0000256" key="5">
    <source>
        <dbReference type="ARBA" id="ARBA00023136"/>
    </source>
</evidence>
<dbReference type="GO" id="GO:0015627">
    <property type="term" value="C:type II protein secretion system complex"/>
    <property type="evidence" value="ECO:0007669"/>
    <property type="project" value="InterPro"/>
</dbReference>
<evidence type="ECO:0000256" key="3">
    <source>
        <dbReference type="ARBA" id="ARBA00022692"/>
    </source>
</evidence>
<gene>
    <name evidence="7" type="ORF">BJ968_000362</name>
</gene>
<keyword evidence="3 6" id="KW-0812">Transmembrane</keyword>
<evidence type="ECO:0000256" key="2">
    <source>
        <dbReference type="ARBA" id="ARBA00022481"/>
    </source>
</evidence>
<feature type="transmembrane region" description="Helical" evidence="6">
    <location>
        <begin position="12"/>
        <end position="36"/>
    </location>
</feature>
<dbReference type="PRINTS" id="PR00813">
    <property type="entry name" value="BCTERIALGSPG"/>
</dbReference>
<evidence type="ECO:0000256" key="1">
    <source>
        <dbReference type="ARBA" id="ARBA00004167"/>
    </source>
</evidence>
<evidence type="ECO:0000256" key="4">
    <source>
        <dbReference type="ARBA" id="ARBA00022989"/>
    </source>
</evidence>
<dbReference type="Pfam" id="PF07963">
    <property type="entry name" value="N_methyl"/>
    <property type="match status" value="1"/>
</dbReference>
<accession>A0A7Y9ART0</accession>
<proteinExistence type="predicted"/>
<dbReference type="NCBIfam" id="TIGR02532">
    <property type="entry name" value="IV_pilin_GFxxxE"/>
    <property type="match status" value="1"/>
</dbReference>
<dbReference type="RefSeq" id="WP_218884694.1">
    <property type="nucleotide sequence ID" value="NZ_BAAAGN010000002.1"/>
</dbReference>
<dbReference type="InterPro" id="IPR012902">
    <property type="entry name" value="N_methyl_site"/>
</dbReference>
<dbReference type="AlphaFoldDB" id="A0A7Y9ART0"/>
<keyword evidence="2" id="KW-0488">Methylation</keyword>
<reference evidence="7 8" key="1">
    <citation type="submission" date="2020-07" db="EMBL/GenBank/DDBJ databases">
        <title>Sequencing the genomes of 1000 actinobacteria strains.</title>
        <authorList>
            <person name="Klenk H.-P."/>
        </authorList>
    </citation>
    <scope>NUCLEOTIDE SEQUENCE [LARGE SCALE GENOMIC DNA]</scope>
    <source>
        <strain evidence="7 8">DSM 7487</strain>
    </source>
</reference>
<organism evidence="7 8">
    <name type="scientific">Kineococcus aurantiacus</name>
    <dbReference type="NCBI Taxonomy" id="37633"/>
    <lineage>
        <taxon>Bacteria</taxon>
        <taxon>Bacillati</taxon>
        <taxon>Actinomycetota</taxon>
        <taxon>Actinomycetes</taxon>
        <taxon>Kineosporiales</taxon>
        <taxon>Kineosporiaceae</taxon>
        <taxon>Kineococcus</taxon>
    </lineage>
</organism>
<dbReference type="EMBL" id="JACCBB010000001">
    <property type="protein sequence ID" value="NYD20822.1"/>
    <property type="molecule type" value="Genomic_DNA"/>
</dbReference>
<evidence type="ECO:0000313" key="8">
    <source>
        <dbReference type="Proteomes" id="UP000521922"/>
    </source>
</evidence>
<dbReference type="Proteomes" id="UP000521922">
    <property type="component" value="Unassembled WGS sequence"/>
</dbReference>
<dbReference type="InterPro" id="IPR000983">
    <property type="entry name" value="Bac_GSPG_pilin"/>
</dbReference>
<keyword evidence="8" id="KW-1185">Reference proteome</keyword>
<sequence>MHPNRRPPDDGFSLIELIVVMVIMGVLAAVAIPSFLSQRHRAFDSQARADVRAAQNEVEAYFSGSQAYPDAVLWSDASPVPANAATVKRSKDVAPGVSSLVYRHSGDDYCLSVQSRSGSWVVIVSSRSGAVVQPQACAGPLG</sequence>